<evidence type="ECO:0000256" key="1">
    <source>
        <dbReference type="SAM" id="Coils"/>
    </source>
</evidence>
<dbReference type="OrthoDB" id="6759436at2759"/>
<dbReference type="PANTHER" id="PTHR10773:SF19">
    <property type="match status" value="1"/>
</dbReference>
<protein>
    <submittedName>
        <fullName evidence="3">Uncharacterized protein</fullName>
    </submittedName>
</protein>
<proteinExistence type="predicted"/>
<feature type="region of interest" description="Disordered" evidence="2">
    <location>
        <begin position="109"/>
        <end position="167"/>
    </location>
</feature>
<comment type="caution">
    <text evidence="3">The sequence shown here is derived from an EMBL/GenBank/DDBJ whole genome shotgun (WGS) entry which is preliminary data.</text>
</comment>
<evidence type="ECO:0000313" key="3">
    <source>
        <dbReference type="EMBL" id="CAH1969173.1"/>
    </source>
</evidence>
<feature type="compositionally biased region" description="Polar residues" evidence="2">
    <location>
        <begin position="23"/>
        <end position="34"/>
    </location>
</feature>
<dbReference type="PANTHER" id="PTHR10773">
    <property type="entry name" value="DNA-DIRECTED RNA POLYMERASES I, II, AND III SUBUNIT RPABC2"/>
    <property type="match status" value="1"/>
</dbReference>
<name>A0A9P0KBA4_ACAOB</name>
<dbReference type="AlphaFoldDB" id="A0A9P0KBA4"/>
<dbReference type="EMBL" id="CAKOFQ010006761">
    <property type="protein sequence ID" value="CAH1969173.1"/>
    <property type="molecule type" value="Genomic_DNA"/>
</dbReference>
<feature type="compositionally biased region" description="Acidic residues" evidence="2">
    <location>
        <begin position="130"/>
        <end position="149"/>
    </location>
</feature>
<keyword evidence="4" id="KW-1185">Reference proteome</keyword>
<organism evidence="3 4">
    <name type="scientific">Acanthoscelides obtectus</name>
    <name type="common">Bean weevil</name>
    <name type="synonym">Bruchus obtectus</name>
    <dbReference type="NCBI Taxonomy" id="200917"/>
    <lineage>
        <taxon>Eukaryota</taxon>
        <taxon>Metazoa</taxon>
        <taxon>Ecdysozoa</taxon>
        <taxon>Arthropoda</taxon>
        <taxon>Hexapoda</taxon>
        <taxon>Insecta</taxon>
        <taxon>Pterygota</taxon>
        <taxon>Neoptera</taxon>
        <taxon>Endopterygota</taxon>
        <taxon>Coleoptera</taxon>
        <taxon>Polyphaga</taxon>
        <taxon>Cucujiformia</taxon>
        <taxon>Chrysomeloidea</taxon>
        <taxon>Chrysomelidae</taxon>
        <taxon>Bruchinae</taxon>
        <taxon>Bruchini</taxon>
        <taxon>Acanthoscelides</taxon>
    </lineage>
</organism>
<accession>A0A9P0KBA4</accession>
<reference evidence="3" key="1">
    <citation type="submission" date="2022-03" db="EMBL/GenBank/DDBJ databases">
        <authorList>
            <person name="Sayadi A."/>
        </authorList>
    </citation>
    <scope>NUCLEOTIDE SEQUENCE</scope>
</reference>
<evidence type="ECO:0000313" key="4">
    <source>
        <dbReference type="Proteomes" id="UP001152888"/>
    </source>
</evidence>
<sequence>MLSMVGIKLKKGPTSEEWKIVPQATNADSTSVTPKNIERASESEADKENTSPQVPEASVRSKKFEKDGDCKLVENQIVEELGVGSLFPSDNCRIQEREAVLDGESCATTTQELSEAEESRDVIGTGQEQLDLEDPFSSDDSIMDPDYEEPVVSHHSQCPTESCTEKKKSRKRKAEPCEWKRNKTKLLRNSGQEYHTLNKNKPVSSRQMTQPCDGTCKLKCTAKFTEEDRKFLFTKFWNLANINKQGVFIATLMQEITPKYTYPILINGKRKRTNNNSFHLEKGEEKLRVCKKFFTSTFGISNRCIRSVISKRAEGDFEDKRGKHGNQTRISDEIKNDVRAHIASIPQIESHYTRAHSEKKYIEGSKTITDLYRDYKKDCVARGKATATLTMYRNIFNYEFNLAFFIPKKDQCHTCVAYGNANEGEKKDLEKLYEQHQNEKKISRAEKLADKEKVSDKYQVCCYDLQAVLPCPQGDVSDFYYKSKLSTYNFTMCDLNKTGQ</sequence>
<gene>
    <name evidence="3" type="ORF">ACAOBT_LOCUS8281</name>
</gene>
<feature type="compositionally biased region" description="Basic and acidic residues" evidence="2">
    <location>
        <begin position="36"/>
        <end position="49"/>
    </location>
</feature>
<feature type="region of interest" description="Disordered" evidence="2">
    <location>
        <begin position="1"/>
        <end position="65"/>
    </location>
</feature>
<keyword evidence="1" id="KW-0175">Coiled coil</keyword>
<feature type="coiled-coil region" evidence="1">
    <location>
        <begin position="419"/>
        <end position="446"/>
    </location>
</feature>
<dbReference type="Proteomes" id="UP001152888">
    <property type="component" value="Unassembled WGS sequence"/>
</dbReference>
<evidence type="ECO:0000256" key="2">
    <source>
        <dbReference type="SAM" id="MobiDB-lite"/>
    </source>
</evidence>